<protein>
    <submittedName>
        <fullName evidence="2">Phosphohydrolase</fullName>
    </submittedName>
</protein>
<dbReference type="InterPro" id="IPR029052">
    <property type="entry name" value="Metallo-depent_PP-like"/>
</dbReference>
<sequence>MRIAISSDNHLDINHVNAEDILGPQARYLRELGVALYVNTGDTYNDFRKTRKYFHALQEVLGPSTDVRFLAGNHDMLRGANYATIQGLQDPLYLHERSFVPPASPETVIVGNNGWYDYSFVGTTATDNPDYYWHWKKAFWVDSTIDQPGSDQERMQRELEYMRIFLRAHAHTGQKILFVSHFVPEVQLLPPAMLQDPRGAKLAAMLGSQRMGDLLQEFHVDAAAYGHWHRRDQPRTVGTTTFYHCPVGYGTQRRAEWTSPYFMTEWRNTLTVIDL</sequence>
<keyword evidence="3" id="KW-1185">Reference proteome</keyword>
<evidence type="ECO:0000313" key="2">
    <source>
        <dbReference type="EMBL" id="KRM87770.1"/>
    </source>
</evidence>
<dbReference type="PATRIC" id="fig|1423810.4.peg.45"/>
<reference evidence="2 3" key="1">
    <citation type="journal article" date="2015" name="Genome Announc.">
        <title>Expanding the biotechnology potential of lactobacilli through comparative genomics of 213 strains and associated genera.</title>
        <authorList>
            <person name="Sun Z."/>
            <person name="Harris H.M."/>
            <person name="McCann A."/>
            <person name="Guo C."/>
            <person name="Argimon S."/>
            <person name="Zhang W."/>
            <person name="Yang X."/>
            <person name="Jeffery I.B."/>
            <person name="Cooney J.C."/>
            <person name="Kagawa T.F."/>
            <person name="Liu W."/>
            <person name="Song Y."/>
            <person name="Salvetti E."/>
            <person name="Wrobel A."/>
            <person name="Rasinkangas P."/>
            <person name="Parkhill J."/>
            <person name="Rea M.C."/>
            <person name="O'Sullivan O."/>
            <person name="Ritari J."/>
            <person name="Douillard F.P."/>
            <person name="Paul Ross R."/>
            <person name="Yang R."/>
            <person name="Briner A.E."/>
            <person name="Felis G.E."/>
            <person name="de Vos W.M."/>
            <person name="Barrangou R."/>
            <person name="Klaenhammer T.R."/>
            <person name="Caufield P.W."/>
            <person name="Cui Y."/>
            <person name="Zhang H."/>
            <person name="O'Toole P.W."/>
        </authorList>
    </citation>
    <scope>NUCLEOTIDE SEQUENCE [LARGE SCALE GENOMIC DNA]</scope>
    <source>
        <strain evidence="2 3">DSM 22698</strain>
    </source>
</reference>
<comment type="caution">
    <text evidence="2">The sequence shown here is derived from an EMBL/GenBank/DDBJ whole genome shotgun (WGS) entry which is preliminary data.</text>
</comment>
<dbReference type="GO" id="GO:0016787">
    <property type="term" value="F:hydrolase activity"/>
    <property type="evidence" value="ECO:0007669"/>
    <property type="project" value="UniProtKB-KW"/>
</dbReference>
<proteinExistence type="predicted"/>
<dbReference type="Gene3D" id="3.60.21.10">
    <property type="match status" value="1"/>
</dbReference>
<dbReference type="NCBIfam" id="TIGR03729">
    <property type="entry name" value="acc_ester"/>
    <property type="match status" value="1"/>
</dbReference>
<dbReference type="InterPro" id="IPR022302">
    <property type="entry name" value="Phosphoesterase_putative"/>
</dbReference>
<feature type="domain" description="Calcineurin-like phosphoesterase" evidence="1">
    <location>
        <begin position="1"/>
        <end position="230"/>
    </location>
</feature>
<dbReference type="AlphaFoldDB" id="A0A0R2C8R5"/>
<gene>
    <name evidence="2" type="ORF">FD19_GL000045</name>
</gene>
<dbReference type="InterPro" id="IPR004843">
    <property type="entry name" value="Calcineurin-like_PHP"/>
</dbReference>
<dbReference type="STRING" id="1423810.FD19_GL000045"/>
<dbReference type="Pfam" id="PF00149">
    <property type="entry name" value="Metallophos"/>
    <property type="match status" value="1"/>
</dbReference>
<evidence type="ECO:0000313" key="3">
    <source>
        <dbReference type="Proteomes" id="UP000051789"/>
    </source>
</evidence>
<dbReference type="RefSeq" id="WP_056968840.1">
    <property type="nucleotide sequence ID" value="NZ_AYZK01000001.1"/>
</dbReference>
<name>A0A0R2C8R5_9LACO</name>
<dbReference type="SUPFAM" id="SSF56300">
    <property type="entry name" value="Metallo-dependent phosphatases"/>
    <property type="match status" value="1"/>
</dbReference>
<dbReference type="CDD" id="cd00838">
    <property type="entry name" value="MPP_superfamily"/>
    <property type="match status" value="1"/>
</dbReference>
<dbReference type="EMBL" id="AYZK01000001">
    <property type="protein sequence ID" value="KRM87770.1"/>
    <property type="molecule type" value="Genomic_DNA"/>
</dbReference>
<dbReference type="Proteomes" id="UP000051789">
    <property type="component" value="Unassembled WGS sequence"/>
</dbReference>
<evidence type="ECO:0000259" key="1">
    <source>
        <dbReference type="Pfam" id="PF00149"/>
    </source>
</evidence>
<accession>A0A0R2C8R5</accession>
<organism evidence="2 3">
    <name type="scientific">Lacticaseibacillus thailandensis DSM 22698 = JCM 13996</name>
    <dbReference type="NCBI Taxonomy" id="1423810"/>
    <lineage>
        <taxon>Bacteria</taxon>
        <taxon>Bacillati</taxon>
        <taxon>Bacillota</taxon>
        <taxon>Bacilli</taxon>
        <taxon>Lactobacillales</taxon>
        <taxon>Lactobacillaceae</taxon>
        <taxon>Lacticaseibacillus</taxon>
    </lineage>
</organism>
<keyword evidence="2" id="KW-0378">Hydrolase</keyword>